<proteinExistence type="inferred from homology"/>
<gene>
    <name evidence="5" type="ORF">ACETWP_14080</name>
</gene>
<reference evidence="5 6" key="1">
    <citation type="submission" date="2024-09" db="EMBL/GenBank/DDBJ databases">
        <authorList>
            <person name="Salinas-Garcia M.A."/>
            <person name="Prieme A."/>
        </authorList>
    </citation>
    <scope>NUCLEOTIDE SEQUENCE [LARGE SCALE GENOMIC DNA]</scope>
    <source>
        <strain evidence="5 6">DSM 21081</strain>
    </source>
</reference>
<evidence type="ECO:0000256" key="1">
    <source>
        <dbReference type="ARBA" id="ARBA00010923"/>
    </source>
</evidence>
<protein>
    <submittedName>
        <fullName evidence="5">Restriction endonuclease subunit S</fullName>
        <ecNumber evidence="5">3.1.21.-</ecNumber>
    </submittedName>
</protein>
<dbReference type="GO" id="GO:0004519">
    <property type="term" value="F:endonuclease activity"/>
    <property type="evidence" value="ECO:0007669"/>
    <property type="project" value="UniProtKB-KW"/>
</dbReference>
<dbReference type="Gene3D" id="3.90.220.20">
    <property type="entry name" value="DNA methylase specificity domains"/>
    <property type="match status" value="2"/>
</dbReference>
<evidence type="ECO:0000313" key="6">
    <source>
        <dbReference type="Proteomes" id="UP001575652"/>
    </source>
</evidence>
<evidence type="ECO:0000256" key="2">
    <source>
        <dbReference type="ARBA" id="ARBA00022747"/>
    </source>
</evidence>
<dbReference type="PANTHER" id="PTHR30408:SF13">
    <property type="entry name" value="TYPE I RESTRICTION ENZYME HINDI SPECIFICITY SUBUNIT"/>
    <property type="match status" value="1"/>
</dbReference>
<dbReference type="CDD" id="cd17267">
    <property type="entry name" value="RMtype1_S_EcoAO83I-TRD1-CR1_like"/>
    <property type="match status" value="1"/>
</dbReference>
<dbReference type="RefSeq" id="WP_373972927.1">
    <property type="nucleotide sequence ID" value="NZ_JBHDLJ010000013.1"/>
</dbReference>
<keyword evidence="5" id="KW-0378">Hydrolase</keyword>
<dbReference type="InterPro" id="IPR000055">
    <property type="entry name" value="Restrct_endonuc_typeI_TRD"/>
</dbReference>
<feature type="domain" description="Type I restriction modification DNA specificity" evidence="4">
    <location>
        <begin position="2"/>
        <end position="154"/>
    </location>
</feature>
<dbReference type="Proteomes" id="UP001575652">
    <property type="component" value="Unassembled WGS sequence"/>
</dbReference>
<dbReference type="EMBL" id="JBHDLJ010000013">
    <property type="protein sequence ID" value="MFB0835715.1"/>
    <property type="molecule type" value="Genomic_DNA"/>
</dbReference>
<dbReference type="SUPFAM" id="SSF116734">
    <property type="entry name" value="DNA methylase specificity domain"/>
    <property type="match status" value="2"/>
</dbReference>
<comment type="similarity">
    <text evidence="1">Belongs to the type-I restriction system S methylase family.</text>
</comment>
<sequence>MPVGWTMKHLSDVVEIQRGFDLPHHARRPGPYPVLTSGDTGGFHDEGPIKGPGVTIGRATNLGRPKWSGGDFWPHNTTLFVKDFKGNNPRWVFHLFENTDLAGFNSGSVQPMLNRNYIAKVPIVVPPHFAQDAICEVLGSLDEKIAANTKLAEALATMAELQYKLLAEEPHATVPLSQLVQTQYGLTTSASNGPGPKFLRVTDINKKPWVQWSTAPYCSPTADEWNKYRTNSGDILVARMADPGKAAFVDVGDPAAVFASYLVRLKALDPTNALFIYHFLRSPQYEAYAEGAMQGSVQKNMNARVIVGIDMDMPARAAIERFNDVVYPIRAAMRTLLTENETLASIRNSLLPQLMSGKLRVKDAEALVRVAV</sequence>
<dbReference type="Pfam" id="PF01420">
    <property type="entry name" value="Methylase_S"/>
    <property type="match status" value="1"/>
</dbReference>
<accession>A0ABV4UPX4</accession>
<keyword evidence="5" id="KW-0540">Nuclease</keyword>
<evidence type="ECO:0000256" key="3">
    <source>
        <dbReference type="ARBA" id="ARBA00023125"/>
    </source>
</evidence>
<keyword evidence="2" id="KW-0680">Restriction system</keyword>
<dbReference type="InterPro" id="IPR044946">
    <property type="entry name" value="Restrct_endonuc_typeI_TRD_sf"/>
</dbReference>
<keyword evidence="6" id="KW-1185">Reference proteome</keyword>
<comment type="caution">
    <text evidence="5">The sequence shown here is derived from an EMBL/GenBank/DDBJ whole genome shotgun (WGS) entry which is preliminary data.</text>
</comment>
<keyword evidence="5" id="KW-0255">Endonuclease</keyword>
<dbReference type="EC" id="3.1.21.-" evidence="5"/>
<dbReference type="PANTHER" id="PTHR30408">
    <property type="entry name" value="TYPE-1 RESTRICTION ENZYME ECOKI SPECIFICITY PROTEIN"/>
    <property type="match status" value="1"/>
</dbReference>
<dbReference type="InterPro" id="IPR052021">
    <property type="entry name" value="Type-I_RS_S_subunit"/>
</dbReference>
<dbReference type="GO" id="GO:0016787">
    <property type="term" value="F:hydrolase activity"/>
    <property type="evidence" value="ECO:0007669"/>
    <property type="project" value="UniProtKB-KW"/>
</dbReference>
<evidence type="ECO:0000259" key="4">
    <source>
        <dbReference type="Pfam" id="PF01420"/>
    </source>
</evidence>
<name>A0ABV4UPX4_9MICC</name>
<keyword evidence="3" id="KW-0238">DNA-binding</keyword>
<evidence type="ECO:0000313" key="5">
    <source>
        <dbReference type="EMBL" id="MFB0835715.1"/>
    </source>
</evidence>
<organism evidence="5 6">
    <name type="scientific">Arthrobacter halodurans</name>
    <dbReference type="NCBI Taxonomy" id="516699"/>
    <lineage>
        <taxon>Bacteria</taxon>
        <taxon>Bacillati</taxon>
        <taxon>Actinomycetota</taxon>
        <taxon>Actinomycetes</taxon>
        <taxon>Micrococcales</taxon>
        <taxon>Micrococcaceae</taxon>
        <taxon>Arthrobacter</taxon>
    </lineage>
</organism>